<dbReference type="GO" id="GO:0046677">
    <property type="term" value="P:response to antibiotic"/>
    <property type="evidence" value="ECO:0007669"/>
    <property type="project" value="TreeGrafter"/>
</dbReference>
<evidence type="ECO:0000259" key="5">
    <source>
        <dbReference type="Pfam" id="PF25917"/>
    </source>
</evidence>
<comment type="subcellular location">
    <subcellularLocation>
        <location evidence="1">Cell inner membrane</location>
        <topology evidence="1">Lipid-anchor</topology>
    </subcellularLocation>
</comment>
<dbReference type="Proteomes" id="UP000251647">
    <property type="component" value="Unassembled WGS sequence"/>
</dbReference>
<dbReference type="Gene3D" id="2.40.420.20">
    <property type="match status" value="1"/>
</dbReference>
<dbReference type="PANTHER" id="PTHR30158">
    <property type="entry name" value="ACRA/E-RELATED COMPONENT OF DRUG EFFLUX TRANSPORTER"/>
    <property type="match status" value="1"/>
</dbReference>
<evidence type="ECO:0000256" key="1">
    <source>
        <dbReference type="ARBA" id="ARBA00004519"/>
    </source>
</evidence>
<dbReference type="EMBL" id="UATL01000005">
    <property type="protein sequence ID" value="SPY44702.1"/>
    <property type="molecule type" value="Genomic_DNA"/>
</dbReference>
<dbReference type="GO" id="GO:0030313">
    <property type="term" value="C:cell envelope"/>
    <property type="evidence" value="ECO:0007669"/>
    <property type="project" value="UniProtKB-SubCell"/>
</dbReference>
<dbReference type="Gene3D" id="2.40.30.170">
    <property type="match status" value="1"/>
</dbReference>
<dbReference type="InterPro" id="IPR058626">
    <property type="entry name" value="MdtA-like_b-barrel"/>
</dbReference>
<evidence type="ECO:0000256" key="2">
    <source>
        <dbReference type="ARBA" id="ARBA00009477"/>
    </source>
</evidence>
<dbReference type="PROSITE" id="PS51257">
    <property type="entry name" value="PROKAR_LIPOPROTEIN"/>
    <property type="match status" value="1"/>
</dbReference>
<reference evidence="8 9" key="1">
    <citation type="submission" date="2018-06" db="EMBL/GenBank/DDBJ databases">
        <authorList>
            <consortium name="Pathogen Informatics"/>
            <person name="Doyle S."/>
        </authorList>
    </citation>
    <scope>NUCLEOTIDE SEQUENCE [LARGE SCALE GENOMIC DNA]</scope>
    <source>
        <strain evidence="8 9">NCTC11647</strain>
    </source>
</reference>
<evidence type="ECO:0000313" key="9">
    <source>
        <dbReference type="Proteomes" id="UP000251647"/>
    </source>
</evidence>
<feature type="chain" id="PRO_5016079341" evidence="3">
    <location>
        <begin position="24"/>
        <end position="381"/>
    </location>
</feature>
<evidence type="ECO:0000256" key="3">
    <source>
        <dbReference type="SAM" id="SignalP"/>
    </source>
</evidence>
<dbReference type="Pfam" id="PF25876">
    <property type="entry name" value="HH_MFP_RND"/>
    <property type="match status" value="1"/>
</dbReference>
<accession>A0A2X1XTM0</accession>
<organism evidence="8 9">
    <name type="scientific">Photobacterium damselae</name>
    <dbReference type="NCBI Taxonomy" id="38293"/>
    <lineage>
        <taxon>Bacteria</taxon>
        <taxon>Pseudomonadati</taxon>
        <taxon>Pseudomonadota</taxon>
        <taxon>Gammaproteobacteria</taxon>
        <taxon>Vibrionales</taxon>
        <taxon>Vibrionaceae</taxon>
        <taxon>Photobacterium</taxon>
    </lineage>
</organism>
<dbReference type="InterPro" id="IPR058624">
    <property type="entry name" value="MdtA-like_HH"/>
</dbReference>
<name>A0A2X1XTM0_PHODM</name>
<proteinExistence type="inferred from homology"/>
<dbReference type="NCBIfam" id="TIGR01730">
    <property type="entry name" value="RND_mfp"/>
    <property type="match status" value="1"/>
</dbReference>
<dbReference type="SUPFAM" id="SSF111369">
    <property type="entry name" value="HlyD-like secretion proteins"/>
    <property type="match status" value="1"/>
</dbReference>
<comment type="similarity">
    <text evidence="2">Belongs to the membrane fusion protein (MFP) (TC 8.A.1) family.</text>
</comment>
<feature type="domain" description="Multidrug resistance protein MdtA-like barrel-sandwich hybrid" evidence="5">
    <location>
        <begin position="63"/>
        <end position="195"/>
    </location>
</feature>
<dbReference type="Gene3D" id="1.10.287.470">
    <property type="entry name" value="Helix hairpin bin"/>
    <property type="match status" value="1"/>
</dbReference>
<dbReference type="Pfam" id="PF25917">
    <property type="entry name" value="BSH_RND"/>
    <property type="match status" value="1"/>
</dbReference>
<keyword evidence="3" id="KW-0732">Signal</keyword>
<evidence type="ECO:0000259" key="6">
    <source>
        <dbReference type="Pfam" id="PF25944"/>
    </source>
</evidence>
<gene>
    <name evidence="8" type="primary">bepF_4</name>
    <name evidence="8" type="ORF">NCTC11647_03652</name>
</gene>
<sequence>MVTTMKKPLLLATLIGSALLVGCGETASGQKPAMAPLAQAQSVQLIQYQQGKSYVGRTEAVEDVAISAQVSGYLKERLFEEGQMVKKGQPLFRIESAAYEAQVKSAAAAISQAKAQVQRSNMDFARAQDLLPKGNISKSEYDRLLAEKLNAQAQLESAQAMYSAAKVDLSHTTITAPFSGRVSDSKVSIGDLISPSSGVLTTLVSLDPMHAAFTISERERLNMGLDKLDGSGNGNNKGLVEVVLTLNNGQQYSEIGSLDFVGNRIDLNTGTLAMRAQFANSNQQLLPGQHVQIFLREKTPQQVMVIPRSAVQSDLEGDFVMVLKDGKVAERRNVTMGSQTDQGVIISQGLKADEEVITIGLQRIRNGMTVRLQNEDSAPKA</sequence>
<dbReference type="AlphaFoldDB" id="A0A2X1XTM0"/>
<feature type="domain" description="Multidrug resistance protein MdtA-like beta-barrel" evidence="6">
    <location>
        <begin position="208"/>
        <end position="297"/>
    </location>
</feature>
<dbReference type="InterPro" id="IPR006143">
    <property type="entry name" value="RND_pump_MFP"/>
</dbReference>
<protein>
    <submittedName>
        <fullName evidence="8">Efflux pump periplasmic linker BepF</fullName>
    </submittedName>
</protein>
<dbReference type="InterPro" id="IPR058627">
    <property type="entry name" value="MdtA-like_C"/>
</dbReference>
<feature type="signal peptide" evidence="3">
    <location>
        <begin position="1"/>
        <end position="23"/>
    </location>
</feature>
<dbReference type="Pfam" id="PF25967">
    <property type="entry name" value="RND-MFP_C"/>
    <property type="match status" value="1"/>
</dbReference>
<dbReference type="InterPro" id="IPR058625">
    <property type="entry name" value="MdtA-like_BSH"/>
</dbReference>
<dbReference type="GO" id="GO:0022857">
    <property type="term" value="F:transmembrane transporter activity"/>
    <property type="evidence" value="ECO:0007669"/>
    <property type="project" value="InterPro"/>
</dbReference>
<feature type="domain" description="Multidrug resistance protein MdtA-like alpha-helical hairpin" evidence="4">
    <location>
        <begin position="103"/>
        <end position="172"/>
    </location>
</feature>
<dbReference type="Pfam" id="PF25944">
    <property type="entry name" value="Beta-barrel_RND"/>
    <property type="match status" value="1"/>
</dbReference>
<evidence type="ECO:0000313" key="8">
    <source>
        <dbReference type="EMBL" id="SPY44702.1"/>
    </source>
</evidence>
<evidence type="ECO:0000259" key="7">
    <source>
        <dbReference type="Pfam" id="PF25967"/>
    </source>
</evidence>
<feature type="domain" description="Multidrug resistance protein MdtA-like C-terminal permuted SH3" evidence="7">
    <location>
        <begin position="302"/>
        <end position="363"/>
    </location>
</feature>
<dbReference type="Gene3D" id="2.40.50.100">
    <property type="match status" value="1"/>
</dbReference>
<evidence type="ECO:0000259" key="4">
    <source>
        <dbReference type="Pfam" id="PF25876"/>
    </source>
</evidence>
<dbReference type="PANTHER" id="PTHR30158:SF3">
    <property type="entry name" value="MULTIDRUG EFFLUX PUMP SUBUNIT ACRA-RELATED"/>
    <property type="match status" value="1"/>
</dbReference>
<dbReference type="GO" id="GO:0005886">
    <property type="term" value="C:plasma membrane"/>
    <property type="evidence" value="ECO:0007669"/>
    <property type="project" value="TreeGrafter"/>
</dbReference>